<dbReference type="Pfam" id="PF04183">
    <property type="entry name" value="IucA_IucC"/>
    <property type="match status" value="1"/>
</dbReference>
<evidence type="ECO:0000256" key="1">
    <source>
        <dbReference type="ARBA" id="ARBA00004924"/>
    </source>
</evidence>
<evidence type="ECO:0000259" key="4">
    <source>
        <dbReference type="Pfam" id="PF04183"/>
    </source>
</evidence>
<comment type="pathway">
    <text evidence="1">Siderophore biosynthesis.</text>
</comment>
<dbReference type="PANTHER" id="PTHR34384">
    <property type="entry name" value="L-2,3-DIAMINOPROPANOATE--CITRATE LIGASE"/>
    <property type="match status" value="1"/>
</dbReference>
<keyword evidence="7" id="KW-1185">Reference proteome</keyword>
<sequence>MTTTETNTTPTTQPTPTDADTITTHTLLNCLTRELCTPNHLHTTNNHLHITLPHTNTQLRIHLRRPSHTGTPRFHGPLHEHHNNTWQPINAERLAHLINTELTHHTGHTNDEFIDQVRASLHHIHLATTHHTTHTPRTGTPHLNYINSEQTLIHGHRFHPTPKAHTGSDTHWHRYAPEATTSFPLRNLAIREHLIHEETAHDNATKPLDRHAPPTPHGYRYLPAHPWQWQLLATNPTLQHALTRRDIIDLGPGARPWHPTASVRTLYNGHEFLKFSLAIRITNCIRTNATYELTGSITLTKHLKNTLDTLHHTHPNTTILREPAYRTIALPNPDGTTNTTLFEGLSVILREGLQHHRQPNETPYLAAAIAEEHPHSNAHASHLLHNATPETIRTWWQTYNNLLIPTVLTAYLDHGLILEPHLQNVIVCTDPTGTPTRMIFRDLEGTKLLHHHHTELLNNLPHTSPPP</sequence>
<organism evidence="6 7">
    <name type="scientific">Dermatophilus congolensis</name>
    <dbReference type="NCBI Taxonomy" id="1863"/>
    <lineage>
        <taxon>Bacteria</taxon>
        <taxon>Bacillati</taxon>
        <taxon>Actinomycetota</taxon>
        <taxon>Actinomycetes</taxon>
        <taxon>Micrococcales</taxon>
        <taxon>Dermatophilaceae</taxon>
        <taxon>Dermatophilus</taxon>
    </lineage>
</organism>
<dbReference type="InterPro" id="IPR007310">
    <property type="entry name" value="Aerobactin_biosyn_IucA/IucC_N"/>
</dbReference>
<dbReference type="PANTHER" id="PTHR34384:SF5">
    <property type="entry name" value="L-2,3-DIAMINOPROPANOATE--CITRATE LIGASE"/>
    <property type="match status" value="1"/>
</dbReference>
<feature type="domain" description="Aerobactin siderophore biosynthesis IucA/IucC-like C-terminal" evidence="5">
    <location>
        <begin position="394"/>
        <end position="462"/>
    </location>
</feature>
<dbReference type="InterPro" id="IPR037455">
    <property type="entry name" value="LucA/IucC-like"/>
</dbReference>
<dbReference type="EMBL" id="LT906453">
    <property type="protein sequence ID" value="SNV19833.1"/>
    <property type="molecule type" value="Genomic_DNA"/>
</dbReference>
<gene>
    <name evidence="6" type="primary">iucA</name>
    <name evidence="6" type="ORF">SAMEA4475696_00829</name>
</gene>
<dbReference type="Gene3D" id="1.10.510.40">
    <property type="match status" value="1"/>
</dbReference>
<proteinExistence type="inferred from homology"/>
<reference evidence="6 7" key="1">
    <citation type="submission" date="2017-06" db="EMBL/GenBank/DDBJ databases">
        <authorList>
            <consortium name="Pathogen Informatics"/>
        </authorList>
    </citation>
    <scope>NUCLEOTIDE SEQUENCE [LARGE SCALE GENOMIC DNA]</scope>
    <source>
        <strain evidence="6 7">NCTC13039</strain>
    </source>
</reference>
<evidence type="ECO:0000313" key="7">
    <source>
        <dbReference type="Proteomes" id="UP000242637"/>
    </source>
</evidence>
<dbReference type="GeneID" id="63459082"/>
<evidence type="ECO:0000256" key="2">
    <source>
        <dbReference type="ARBA" id="ARBA00007832"/>
    </source>
</evidence>
<keyword evidence="6" id="KW-0436">Ligase</keyword>
<dbReference type="STRING" id="1121387.GCA_000429885_02348"/>
<evidence type="ECO:0000256" key="3">
    <source>
        <dbReference type="SAM" id="MobiDB-lite"/>
    </source>
</evidence>
<dbReference type="GO" id="GO:0019290">
    <property type="term" value="P:siderophore biosynthetic process"/>
    <property type="evidence" value="ECO:0007669"/>
    <property type="project" value="InterPro"/>
</dbReference>
<name>A0A239VDW1_9MICO</name>
<dbReference type="EC" id="6.3.2.-" evidence="6"/>
<feature type="domain" description="Aerobactin siderophore biosynthesis IucA/IucC N-terminal" evidence="4">
    <location>
        <begin position="145"/>
        <end position="370"/>
    </location>
</feature>
<dbReference type="RefSeq" id="WP_197697067.1">
    <property type="nucleotide sequence ID" value="NZ_LT906453.1"/>
</dbReference>
<dbReference type="GO" id="GO:0016881">
    <property type="term" value="F:acid-amino acid ligase activity"/>
    <property type="evidence" value="ECO:0007669"/>
    <property type="project" value="UniProtKB-ARBA"/>
</dbReference>
<dbReference type="Proteomes" id="UP000242637">
    <property type="component" value="Chromosome 1"/>
</dbReference>
<evidence type="ECO:0000259" key="5">
    <source>
        <dbReference type="Pfam" id="PF06276"/>
    </source>
</evidence>
<feature type="region of interest" description="Disordered" evidence="3">
    <location>
        <begin position="1"/>
        <end position="21"/>
    </location>
</feature>
<dbReference type="KEGG" id="dco:SAMEA4475696_0829"/>
<protein>
    <submittedName>
        <fullName evidence="6">Aerobactin synthase IucA</fullName>
        <ecNumber evidence="6">6.3.2.-</ecNumber>
    </submittedName>
</protein>
<accession>A0A239VDW1</accession>
<dbReference type="AlphaFoldDB" id="A0A239VDW1"/>
<dbReference type="Pfam" id="PF06276">
    <property type="entry name" value="FhuF"/>
    <property type="match status" value="1"/>
</dbReference>
<dbReference type="InterPro" id="IPR022770">
    <property type="entry name" value="IucA/IucC-like_C"/>
</dbReference>
<comment type="similarity">
    <text evidence="2">Belongs to the IucA/IucC family.</text>
</comment>
<evidence type="ECO:0000313" key="6">
    <source>
        <dbReference type="EMBL" id="SNV19833.1"/>
    </source>
</evidence>